<evidence type="ECO:0000256" key="2">
    <source>
        <dbReference type="SAM" id="MobiDB-lite"/>
    </source>
</evidence>
<name>A0ABT9ZAR8_9BACI</name>
<feature type="domain" description="Capsule synthesis protein CapA" evidence="4">
    <location>
        <begin position="103"/>
        <end position="330"/>
    </location>
</feature>
<evidence type="ECO:0000313" key="6">
    <source>
        <dbReference type="Proteomes" id="UP001234495"/>
    </source>
</evidence>
<feature type="compositionally biased region" description="Acidic residues" evidence="2">
    <location>
        <begin position="65"/>
        <end position="76"/>
    </location>
</feature>
<comment type="caution">
    <text evidence="5">The sequence shown here is derived from an EMBL/GenBank/DDBJ whole genome shotgun (WGS) entry which is preliminary data.</text>
</comment>
<dbReference type="EMBL" id="JAUSUD010000002">
    <property type="protein sequence ID" value="MDQ0229334.1"/>
    <property type="molecule type" value="Genomic_DNA"/>
</dbReference>
<dbReference type="Proteomes" id="UP001234495">
    <property type="component" value="Unassembled WGS sequence"/>
</dbReference>
<evidence type="ECO:0000256" key="1">
    <source>
        <dbReference type="ARBA" id="ARBA00005662"/>
    </source>
</evidence>
<feature type="transmembrane region" description="Helical" evidence="3">
    <location>
        <begin position="21"/>
        <end position="40"/>
    </location>
</feature>
<dbReference type="Pfam" id="PF09587">
    <property type="entry name" value="PGA_cap"/>
    <property type="match status" value="1"/>
</dbReference>
<dbReference type="InterPro" id="IPR052169">
    <property type="entry name" value="CW_Biosynth-Accessory"/>
</dbReference>
<dbReference type="PANTHER" id="PTHR33393:SF13">
    <property type="entry name" value="PGA BIOSYNTHESIS PROTEIN CAPA"/>
    <property type="match status" value="1"/>
</dbReference>
<dbReference type="Gene3D" id="3.60.21.10">
    <property type="match status" value="1"/>
</dbReference>
<feature type="region of interest" description="Disordered" evidence="2">
    <location>
        <begin position="64"/>
        <end position="91"/>
    </location>
</feature>
<dbReference type="InterPro" id="IPR019079">
    <property type="entry name" value="Capsule_synth_CapA"/>
</dbReference>
<proteinExistence type="inferred from homology"/>
<keyword evidence="6" id="KW-1185">Reference proteome</keyword>
<keyword evidence="3" id="KW-0812">Transmembrane</keyword>
<dbReference type="InterPro" id="IPR029052">
    <property type="entry name" value="Metallo-depent_PP-like"/>
</dbReference>
<gene>
    <name evidence="5" type="ORF">J2S19_000585</name>
</gene>
<protein>
    <submittedName>
        <fullName evidence="5">Poly-gamma-glutamate synthesis protein (Capsule biosynthesis protein)</fullName>
    </submittedName>
</protein>
<keyword evidence="3" id="KW-1133">Transmembrane helix</keyword>
<dbReference type="SMART" id="SM00854">
    <property type="entry name" value="PGA_cap"/>
    <property type="match status" value="1"/>
</dbReference>
<sequence>MNQENELRRSRVTKKKRRKRNTIIQVIIVCTILSIGVVLYTQLKTEDAIAEPTAETNIVKNVTEETQETEEKVEDIDDKKEEPKKVVPEPKEEIEPIVETQIKISAAGDFTLGRDEAYAYSGSFVDEATKHGLPHFIEGLNNIFIEDDLTTVNLETTLTNATNKANKKFRFKGDPSYAEILKLGGIEAVNLANNHIFDYLEQGYKDTMTTLEKKEIRYFGYDNIFIEEIKGIKIGALGYEGWDDTPEIRNQVIKDIKLLREKGAQIVLVHYHWGTERQYVPNEEQKTLARYTIDSGADLILGHHPHVIQGIEEYNGKFIVYSLGNFMFGGNRNPSDKDTYVFQQTFHLSNGKLTDKKDINVVPFSISSVTHRNDYQPTMLTGSEAERVKQKIVQSSNQINGTDWLVYDQNSN</sequence>
<dbReference type="CDD" id="cd07381">
    <property type="entry name" value="MPP_CapA"/>
    <property type="match status" value="1"/>
</dbReference>
<feature type="compositionally biased region" description="Basic and acidic residues" evidence="2">
    <location>
        <begin position="77"/>
        <end position="91"/>
    </location>
</feature>
<dbReference type="SUPFAM" id="SSF56300">
    <property type="entry name" value="Metallo-dependent phosphatases"/>
    <property type="match status" value="1"/>
</dbReference>
<reference evidence="5 6" key="1">
    <citation type="submission" date="2023-07" db="EMBL/GenBank/DDBJ databases">
        <title>Genomic Encyclopedia of Type Strains, Phase IV (KMG-IV): sequencing the most valuable type-strain genomes for metagenomic binning, comparative biology and taxonomic classification.</title>
        <authorList>
            <person name="Goeker M."/>
        </authorList>
    </citation>
    <scope>NUCLEOTIDE SEQUENCE [LARGE SCALE GENOMIC DNA]</scope>
    <source>
        <strain evidence="5 6">DSM 29005</strain>
    </source>
</reference>
<comment type="similarity">
    <text evidence="1">Belongs to the CapA family.</text>
</comment>
<dbReference type="PANTHER" id="PTHR33393">
    <property type="entry name" value="POLYGLUTAMINE SYNTHESIS ACCESSORY PROTEIN RV0574C-RELATED"/>
    <property type="match status" value="1"/>
</dbReference>
<keyword evidence="3" id="KW-0472">Membrane</keyword>
<evidence type="ECO:0000259" key="4">
    <source>
        <dbReference type="SMART" id="SM00854"/>
    </source>
</evidence>
<accession>A0ABT9ZAR8</accession>
<evidence type="ECO:0000313" key="5">
    <source>
        <dbReference type="EMBL" id="MDQ0229334.1"/>
    </source>
</evidence>
<organism evidence="5 6">
    <name type="scientific">Metabacillus malikii</name>
    <dbReference type="NCBI Taxonomy" id="1504265"/>
    <lineage>
        <taxon>Bacteria</taxon>
        <taxon>Bacillati</taxon>
        <taxon>Bacillota</taxon>
        <taxon>Bacilli</taxon>
        <taxon>Bacillales</taxon>
        <taxon>Bacillaceae</taxon>
        <taxon>Metabacillus</taxon>
    </lineage>
</organism>
<evidence type="ECO:0000256" key="3">
    <source>
        <dbReference type="SAM" id="Phobius"/>
    </source>
</evidence>